<protein>
    <recommendedName>
        <fullName evidence="9">Ferric uptake regulation protein</fullName>
    </recommendedName>
</protein>
<accession>A0A4R6NAX2</accession>
<evidence type="ECO:0000256" key="2">
    <source>
        <dbReference type="ARBA" id="ARBA00022491"/>
    </source>
</evidence>
<comment type="cofactor">
    <cofactor evidence="8">
        <name>Mn(2+)</name>
        <dbReference type="ChEBI" id="CHEBI:29035"/>
    </cofactor>
    <cofactor evidence="8">
        <name>Fe(2+)</name>
        <dbReference type="ChEBI" id="CHEBI:29033"/>
    </cofactor>
    <text evidence="8">Binds 1 Mn(2+) or Fe(2+) ion per subunit.</text>
</comment>
<comment type="subcellular location">
    <subcellularLocation>
        <location evidence="9">Cytoplasm</location>
    </subcellularLocation>
</comment>
<feature type="binding site" evidence="8">
    <location>
        <position position="78"/>
    </location>
    <ligand>
        <name>Fe cation</name>
        <dbReference type="ChEBI" id="CHEBI:24875"/>
    </ligand>
</feature>
<dbReference type="InterPro" id="IPR043135">
    <property type="entry name" value="Fur_C"/>
</dbReference>
<dbReference type="PANTHER" id="PTHR33202:SF22">
    <property type="entry name" value="HYDROGEN PEROXIDE SENSITIVE REPRESSOR"/>
    <property type="match status" value="1"/>
</dbReference>
<evidence type="ECO:0000256" key="8">
    <source>
        <dbReference type="PIRSR" id="PIRSR602481-2"/>
    </source>
</evidence>
<dbReference type="GO" id="GO:0008270">
    <property type="term" value="F:zinc ion binding"/>
    <property type="evidence" value="ECO:0007669"/>
    <property type="project" value="TreeGrafter"/>
</dbReference>
<feature type="binding site" evidence="8">
    <location>
        <position position="113"/>
    </location>
    <ligand>
        <name>Fe cation</name>
        <dbReference type="ChEBI" id="CHEBI:24875"/>
    </ligand>
</feature>
<dbReference type="OrthoDB" id="8659436at2"/>
<reference evidence="10 11" key="1">
    <citation type="submission" date="2019-03" db="EMBL/GenBank/DDBJ databases">
        <title>Genomic Encyclopedia of Type Strains, Phase IV (KMG-IV): sequencing the most valuable type-strain genomes for metagenomic binning, comparative biology and taxonomic classification.</title>
        <authorList>
            <person name="Goeker M."/>
        </authorList>
    </citation>
    <scope>NUCLEOTIDE SEQUENCE [LARGE SCALE GENOMIC DNA]</scope>
    <source>
        <strain evidence="10 11">DSM 25082</strain>
    </source>
</reference>
<evidence type="ECO:0000256" key="6">
    <source>
        <dbReference type="ARBA" id="ARBA00023163"/>
    </source>
</evidence>
<keyword evidence="8 9" id="KW-0408">Iron</keyword>
<feature type="binding site" evidence="7">
    <location>
        <position position="121"/>
    </location>
    <ligand>
        <name>Zn(2+)</name>
        <dbReference type="ChEBI" id="CHEBI:29105"/>
    </ligand>
</feature>
<comment type="subunit">
    <text evidence="9">Homodimer.</text>
</comment>
<evidence type="ECO:0000256" key="9">
    <source>
        <dbReference type="RuleBase" id="RU364037"/>
    </source>
</evidence>
<dbReference type="RefSeq" id="WP_133601819.1">
    <property type="nucleotide sequence ID" value="NZ_JAUFPJ010000016.1"/>
</dbReference>
<proteinExistence type="inferred from homology"/>
<keyword evidence="2 9" id="KW-0678">Repressor</keyword>
<name>A0A4R6NAX2_9BURK</name>
<comment type="similarity">
    <text evidence="1 9">Belongs to the Fur family.</text>
</comment>
<keyword evidence="4 9" id="KW-0805">Transcription regulation</keyword>
<evidence type="ECO:0000256" key="7">
    <source>
        <dbReference type="PIRSR" id="PIRSR602481-1"/>
    </source>
</evidence>
<feature type="binding site" evidence="7">
    <location>
        <position position="124"/>
    </location>
    <ligand>
        <name>Zn(2+)</name>
        <dbReference type="ChEBI" id="CHEBI:29105"/>
    </ligand>
</feature>
<dbReference type="GO" id="GO:0045892">
    <property type="term" value="P:negative regulation of DNA-templated transcription"/>
    <property type="evidence" value="ECO:0007669"/>
    <property type="project" value="TreeGrafter"/>
</dbReference>
<dbReference type="EMBL" id="SNXE01000001">
    <property type="protein sequence ID" value="TDP12886.1"/>
    <property type="molecule type" value="Genomic_DNA"/>
</dbReference>
<dbReference type="PANTHER" id="PTHR33202">
    <property type="entry name" value="ZINC UPTAKE REGULATION PROTEIN"/>
    <property type="match status" value="1"/>
</dbReference>
<gene>
    <name evidence="9" type="primary">fur</name>
    <name evidence="10" type="ORF">DFR39_101360</name>
</gene>
<dbReference type="GO" id="GO:1900376">
    <property type="term" value="P:regulation of secondary metabolite biosynthetic process"/>
    <property type="evidence" value="ECO:0007669"/>
    <property type="project" value="TreeGrafter"/>
</dbReference>
<dbReference type="InterPro" id="IPR036388">
    <property type="entry name" value="WH-like_DNA-bd_sf"/>
</dbReference>
<dbReference type="CDD" id="cd07153">
    <property type="entry name" value="Fur_like"/>
    <property type="match status" value="1"/>
</dbReference>
<dbReference type="GO" id="GO:0000976">
    <property type="term" value="F:transcription cis-regulatory region binding"/>
    <property type="evidence" value="ECO:0007669"/>
    <property type="project" value="TreeGrafter"/>
</dbReference>
<dbReference type="GO" id="GO:0005737">
    <property type="term" value="C:cytoplasm"/>
    <property type="evidence" value="ECO:0007669"/>
    <property type="project" value="UniProtKB-SubCell"/>
</dbReference>
<dbReference type="InterPro" id="IPR036390">
    <property type="entry name" value="WH_DNA-bd_sf"/>
</dbReference>
<dbReference type="SUPFAM" id="SSF46785">
    <property type="entry name" value="Winged helix' DNA-binding domain"/>
    <property type="match status" value="1"/>
</dbReference>
<comment type="caution">
    <text evidence="10">The sequence shown here is derived from an EMBL/GenBank/DDBJ whole genome shotgun (WGS) entry which is preliminary data.</text>
</comment>
<organism evidence="10 11">
    <name type="scientific">Roseateles asaccharophilus</name>
    <dbReference type="NCBI Taxonomy" id="582607"/>
    <lineage>
        <taxon>Bacteria</taxon>
        <taxon>Pseudomonadati</taxon>
        <taxon>Pseudomonadota</taxon>
        <taxon>Betaproteobacteria</taxon>
        <taxon>Burkholderiales</taxon>
        <taxon>Sphaerotilaceae</taxon>
        <taxon>Roseateles</taxon>
    </lineage>
</organism>
<keyword evidence="6 9" id="KW-0804">Transcription</keyword>
<evidence type="ECO:0000313" key="11">
    <source>
        <dbReference type="Proteomes" id="UP000295357"/>
    </source>
</evidence>
<dbReference type="InterPro" id="IPR002481">
    <property type="entry name" value="FUR"/>
</dbReference>
<evidence type="ECO:0000256" key="3">
    <source>
        <dbReference type="ARBA" id="ARBA00022833"/>
    </source>
</evidence>
<keyword evidence="9" id="KW-0963">Cytoplasm</keyword>
<feature type="binding site" evidence="7">
    <location>
        <position position="84"/>
    </location>
    <ligand>
        <name>Zn(2+)</name>
        <dbReference type="ChEBI" id="CHEBI:29105"/>
    </ligand>
</feature>
<keyword evidence="5 9" id="KW-0238">DNA-binding</keyword>
<evidence type="ECO:0000256" key="1">
    <source>
        <dbReference type="ARBA" id="ARBA00007957"/>
    </source>
</evidence>
<comment type="cofactor">
    <cofactor evidence="7">
        <name>Zn(2+)</name>
        <dbReference type="ChEBI" id="CHEBI:29105"/>
    </cofactor>
    <text evidence="7">Binds 1 zinc ion per subunit.</text>
</comment>
<dbReference type="GO" id="GO:0003700">
    <property type="term" value="F:DNA-binding transcription factor activity"/>
    <property type="evidence" value="ECO:0007669"/>
    <property type="project" value="UniProtKB-UniRule"/>
</dbReference>
<keyword evidence="11" id="KW-1185">Reference proteome</keyword>
<keyword evidence="3 7" id="KW-0862">Zinc</keyword>
<evidence type="ECO:0000256" key="4">
    <source>
        <dbReference type="ARBA" id="ARBA00023015"/>
    </source>
</evidence>
<dbReference type="Pfam" id="PF01475">
    <property type="entry name" value="FUR"/>
    <property type="match status" value="1"/>
</dbReference>
<dbReference type="Gene3D" id="1.10.10.10">
    <property type="entry name" value="Winged helix-like DNA-binding domain superfamily/Winged helix DNA-binding domain"/>
    <property type="match status" value="1"/>
</dbReference>
<feature type="binding site" evidence="7">
    <location>
        <position position="87"/>
    </location>
    <ligand>
        <name>Zn(2+)</name>
        <dbReference type="ChEBI" id="CHEBI:29105"/>
    </ligand>
</feature>
<dbReference type="Proteomes" id="UP000295357">
    <property type="component" value="Unassembled WGS sequence"/>
</dbReference>
<sequence>MEQAPQRSTRQRTAIRATVDQAGRPLLAQEILELAQLEVPGLSLATVYRNLKSLVEGAELQVVQLPGENPRYEAVHGHHHHFLCRQCQRVFDIHACPGNLARLAPAGFSVEDHELTLYGRCPDCRPAP</sequence>
<dbReference type="AlphaFoldDB" id="A0A4R6NAX2"/>
<evidence type="ECO:0000256" key="5">
    <source>
        <dbReference type="ARBA" id="ARBA00023125"/>
    </source>
</evidence>
<keyword evidence="7 9" id="KW-0479">Metal-binding</keyword>
<evidence type="ECO:0000313" key="10">
    <source>
        <dbReference type="EMBL" id="TDP12886.1"/>
    </source>
</evidence>
<dbReference type="Gene3D" id="3.30.1490.190">
    <property type="match status" value="1"/>
</dbReference>